<feature type="domain" description="Xaa-Pro dipeptidyl-peptidase C-terminal" evidence="2">
    <location>
        <begin position="322"/>
        <end position="559"/>
    </location>
</feature>
<dbReference type="Gene3D" id="3.40.50.1820">
    <property type="entry name" value="alpha/beta hydrolase"/>
    <property type="match status" value="1"/>
</dbReference>
<dbReference type="Gene3D" id="1.10.3020.20">
    <property type="match status" value="1"/>
</dbReference>
<comment type="caution">
    <text evidence="3">The sequence shown here is derived from an EMBL/GenBank/DDBJ whole genome shotgun (WGS) entry which is preliminary data.</text>
</comment>
<dbReference type="PANTHER" id="PTHR43056">
    <property type="entry name" value="PEPTIDASE S9 PROLYL OLIGOPEPTIDASE"/>
    <property type="match status" value="1"/>
</dbReference>
<dbReference type="Pfam" id="PF08530">
    <property type="entry name" value="PepX_C"/>
    <property type="match status" value="1"/>
</dbReference>
<dbReference type="SUPFAM" id="SSF53474">
    <property type="entry name" value="alpha/beta-Hydrolases"/>
    <property type="match status" value="1"/>
</dbReference>
<dbReference type="OrthoDB" id="5240615at2"/>
<dbReference type="RefSeq" id="WP_046186618.1">
    <property type="nucleotide sequence ID" value="NZ_JACKSS010000075.1"/>
</dbReference>
<dbReference type="GO" id="GO:0008239">
    <property type="term" value="F:dipeptidyl-peptidase activity"/>
    <property type="evidence" value="ECO:0007669"/>
    <property type="project" value="InterPro"/>
</dbReference>
<dbReference type="InterPro" id="IPR013736">
    <property type="entry name" value="Xaa-Pro_dipept_C"/>
</dbReference>
<dbReference type="PANTHER" id="PTHR43056:SF10">
    <property type="entry name" value="COCE_NOND FAMILY, PUTATIVE (AFU_ORTHOLOGUE AFUA_7G00600)-RELATED"/>
    <property type="match status" value="1"/>
</dbReference>
<reference evidence="3 4" key="1">
    <citation type="submission" date="2016-01" db="EMBL/GenBank/DDBJ databases">
        <title>The new phylogeny of the genus Mycobacterium.</title>
        <authorList>
            <person name="Tarcisio F."/>
            <person name="Conor M."/>
            <person name="Antonella G."/>
            <person name="Elisabetta G."/>
            <person name="Giulia F.S."/>
            <person name="Sara T."/>
            <person name="Anna F."/>
            <person name="Clotilde B."/>
            <person name="Roberto B."/>
            <person name="Veronica D.S."/>
            <person name="Fabio R."/>
            <person name="Monica P."/>
            <person name="Olivier J."/>
            <person name="Enrico T."/>
            <person name="Nicola S."/>
        </authorList>
    </citation>
    <scope>NUCLEOTIDE SEQUENCE [LARGE SCALE GENOMIC DNA]</scope>
    <source>
        <strain evidence="3 4">DSM 44803</strain>
    </source>
</reference>
<name>A0A0F5N6J6_9MYCO</name>
<dbReference type="Gene3D" id="2.60.120.260">
    <property type="entry name" value="Galactose-binding domain-like"/>
    <property type="match status" value="1"/>
</dbReference>
<keyword evidence="4" id="KW-1185">Reference proteome</keyword>
<evidence type="ECO:0000313" key="4">
    <source>
        <dbReference type="Proteomes" id="UP000193781"/>
    </source>
</evidence>
<evidence type="ECO:0000313" key="3">
    <source>
        <dbReference type="EMBL" id="ORW35079.1"/>
    </source>
</evidence>
<dbReference type="InterPro" id="IPR008979">
    <property type="entry name" value="Galactose-bd-like_sf"/>
</dbReference>
<organism evidence="3 4">
    <name type="scientific">Mycobacterium nebraskense</name>
    <dbReference type="NCBI Taxonomy" id="244292"/>
    <lineage>
        <taxon>Bacteria</taxon>
        <taxon>Bacillati</taxon>
        <taxon>Actinomycetota</taxon>
        <taxon>Actinomycetes</taxon>
        <taxon>Mycobacteriales</taxon>
        <taxon>Mycobacteriaceae</taxon>
        <taxon>Mycobacterium</taxon>
    </lineage>
</organism>
<protein>
    <submittedName>
        <fullName evidence="3">Hydrolase</fullName>
    </submittedName>
</protein>
<sequence length="564" mass="62626">MARNPAPARDRPWRRPGALGYALSRICGVVRPPVTVTDPTAGLHVRRDVGVPTRDGTVLRVNVFRQADTGARPVILSIHPYGKDNLPMRRGNRWTFSVQYRMLRQPRPVTFSALTGWEAPDPAWWTAQGFVVVNADARGCGHSDGTGNLLSRQEAEDTYDVVQWIADQPWSDGRVVMLGVSYLAISQYAVAALQPPALRAICPWEGFTDAYRDLTFPGGVRERGFTRLWSRNVRRDTRQAYDLERMQDVHPLRDEFWRSLVPDLSAIQVPMLVCGSFSDNNLHGRGSIRAFTHAGSGHARLYTHRAGKWATFYSGPALAEQLKFFRGVLDGVPGSRSVRLEVREDRDTVAAVREEAEWPLARTRWRPLYLGGAGALTTQRPPTPGSITFETHSAAAAFSWTVPADVELTGPMVARLWVELDGCDDANLFVGVEKWRCGRFGGRFVGFEGSYGYGRDRVSTGWQRVALRALDPELSRPWEPVAVCTDPQPVPPHQVVEVHVALGPSATLFRAGERLRLVVAGRWLCPRNPLTGQLPAAYAGSPRGRVTLHWGPGYDAHLLIPEIP</sequence>
<dbReference type="InterPro" id="IPR050585">
    <property type="entry name" value="Xaa-Pro_dipeptidyl-ppase/CocE"/>
</dbReference>
<evidence type="ECO:0000259" key="2">
    <source>
        <dbReference type="SMART" id="SM00939"/>
    </source>
</evidence>
<dbReference type="AlphaFoldDB" id="A0A0F5N6J6"/>
<dbReference type="EMBL" id="LQPH01000010">
    <property type="protein sequence ID" value="ORW35079.1"/>
    <property type="molecule type" value="Genomic_DNA"/>
</dbReference>
<dbReference type="InterPro" id="IPR029058">
    <property type="entry name" value="AB_hydrolase_fold"/>
</dbReference>
<dbReference type="InterPro" id="IPR005674">
    <property type="entry name" value="CocE/Ser_esterase"/>
</dbReference>
<proteinExistence type="predicted"/>
<dbReference type="Proteomes" id="UP000193781">
    <property type="component" value="Unassembled WGS sequence"/>
</dbReference>
<dbReference type="SMART" id="SM00939">
    <property type="entry name" value="PepX_C"/>
    <property type="match status" value="1"/>
</dbReference>
<dbReference type="Pfam" id="PF02129">
    <property type="entry name" value="Peptidase_S15"/>
    <property type="match status" value="1"/>
</dbReference>
<accession>A0A0F5N6J6</accession>
<dbReference type="STRING" id="244292.ABW17_07350"/>
<dbReference type="InterPro" id="IPR000383">
    <property type="entry name" value="Xaa-Pro-like_dom"/>
</dbReference>
<keyword evidence="1 3" id="KW-0378">Hydrolase</keyword>
<dbReference type="NCBIfam" id="TIGR00976">
    <property type="entry name" value="CocE_NonD"/>
    <property type="match status" value="1"/>
</dbReference>
<gene>
    <name evidence="3" type="ORF">AWC17_22745</name>
</gene>
<evidence type="ECO:0000256" key="1">
    <source>
        <dbReference type="ARBA" id="ARBA00022801"/>
    </source>
</evidence>
<dbReference type="SUPFAM" id="SSF49785">
    <property type="entry name" value="Galactose-binding domain-like"/>
    <property type="match status" value="1"/>
</dbReference>